<keyword evidence="5 11" id="KW-0808">Transferase</keyword>
<dbReference type="UniPathway" id="UPA00253">
    <property type="reaction ID" value="UER00332"/>
</dbReference>
<dbReference type="PANTHER" id="PTHR39321">
    <property type="entry name" value="NICOTINATE-NUCLEOTIDE ADENYLYLTRANSFERASE-RELATED"/>
    <property type="match status" value="1"/>
</dbReference>
<feature type="domain" description="Cytidyltransferase-like" evidence="12">
    <location>
        <begin position="7"/>
        <end position="181"/>
    </location>
</feature>
<dbReference type="HAMAP" id="MF_00244">
    <property type="entry name" value="NaMN_adenylyltr"/>
    <property type="match status" value="1"/>
</dbReference>
<evidence type="ECO:0000256" key="11">
    <source>
        <dbReference type="HAMAP-Rule" id="MF_00244"/>
    </source>
</evidence>
<dbReference type="GO" id="GO:0005524">
    <property type="term" value="F:ATP binding"/>
    <property type="evidence" value="ECO:0007669"/>
    <property type="project" value="UniProtKB-KW"/>
</dbReference>
<evidence type="ECO:0000313" key="13">
    <source>
        <dbReference type="EMBL" id="PCI79930.1"/>
    </source>
</evidence>
<evidence type="ECO:0000256" key="2">
    <source>
        <dbReference type="ARBA" id="ARBA00005019"/>
    </source>
</evidence>
<gene>
    <name evidence="11" type="primary">nadD</name>
    <name evidence="13" type="ORF">COB20_03800</name>
</gene>
<keyword evidence="7 11" id="KW-0547">Nucleotide-binding</keyword>
<keyword evidence="4 11" id="KW-0662">Pyridine nucleotide biosynthesis</keyword>
<evidence type="ECO:0000256" key="9">
    <source>
        <dbReference type="ARBA" id="ARBA00023027"/>
    </source>
</evidence>
<dbReference type="AlphaFoldDB" id="A0A2A4XBJ2"/>
<dbReference type="InterPro" id="IPR004821">
    <property type="entry name" value="Cyt_trans-like"/>
</dbReference>
<evidence type="ECO:0000313" key="14">
    <source>
        <dbReference type="Proteomes" id="UP000218767"/>
    </source>
</evidence>
<evidence type="ECO:0000256" key="4">
    <source>
        <dbReference type="ARBA" id="ARBA00022642"/>
    </source>
</evidence>
<dbReference type="Gene3D" id="3.40.50.620">
    <property type="entry name" value="HUPs"/>
    <property type="match status" value="1"/>
</dbReference>
<dbReference type="NCBIfam" id="TIGR00482">
    <property type="entry name" value="nicotinate (nicotinamide) nucleotide adenylyltransferase"/>
    <property type="match status" value="1"/>
</dbReference>
<name>A0A2A4XBJ2_9GAMM</name>
<keyword evidence="9 11" id="KW-0520">NAD</keyword>
<evidence type="ECO:0000256" key="10">
    <source>
        <dbReference type="ARBA" id="ARBA00048721"/>
    </source>
</evidence>
<keyword evidence="6 11" id="KW-0548">Nucleotidyltransferase</keyword>
<evidence type="ECO:0000256" key="6">
    <source>
        <dbReference type="ARBA" id="ARBA00022695"/>
    </source>
</evidence>
<comment type="catalytic activity">
    <reaction evidence="10 11">
        <text>nicotinate beta-D-ribonucleotide + ATP + H(+) = deamido-NAD(+) + diphosphate</text>
        <dbReference type="Rhea" id="RHEA:22860"/>
        <dbReference type="ChEBI" id="CHEBI:15378"/>
        <dbReference type="ChEBI" id="CHEBI:30616"/>
        <dbReference type="ChEBI" id="CHEBI:33019"/>
        <dbReference type="ChEBI" id="CHEBI:57502"/>
        <dbReference type="ChEBI" id="CHEBI:58437"/>
        <dbReference type="EC" id="2.7.7.18"/>
    </reaction>
</comment>
<dbReference type="GO" id="GO:0009435">
    <property type="term" value="P:NAD+ biosynthetic process"/>
    <property type="evidence" value="ECO:0007669"/>
    <property type="project" value="UniProtKB-UniRule"/>
</dbReference>
<keyword evidence="8 11" id="KW-0067">ATP-binding</keyword>
<comment type="function">
    <text evidence="1 11">Catalyzes the reversible adenylation of nicotinate mononucleotide (NaMN) to nicotinic acid adenine dinucleotide (NaAD).</text>
</comment>
<dbReference type="EC" id="2.7.7.18" evidence="11"/>
<dbReference type="PANTHER" id="PTHR39321:SF3">
    <property type="entry name" value="PHOSPHOPANTETHEINE ADENYLYLTRANSFERASE"/>
    <property type="match status" value="1"/>
</dbReference>
<dbReference type="Proteomes" id="UP000218767">
    <property type="component" value="Unassembled WGS sequence"/>
</dbReference>
<organism evidence="13 14">
    <name type="scientific">SAR86 cluster bacterium</name>
    <dbReference type="NCBI Taxonomy" id="2030880"/>
    <lineage>
        <taxon>Bacteria</taxon>
        <taxon>Pseudomonadati</taxon>
        <taxon>Pseudomonadota</taxon>
        <taxon>Gammaproteobacteria</taxon>
        <taxon>SAR86 cluster</taxon>
    </lineage>
</organism>
<accession>A0A2A4XBJ2</accession>
<dbReference type="SUPFAM" id="SSF52374">
    <property type="entry name" value="Nucleotidylyl transferase"/>
    <property type="match status" value="1"/>
</dbReference>
<dbReference type="NCBIfam" id="NF000839">
    <property type="entry name" value="PRK00071.1-1"/>
    <property type="match status" value="1"/>
</dbReference>
<dbReference type="CDD" id="cd02165">
    <property type="entry name" value="NMNAT"/>
    <property type="match status" value="1"/>
</dbReference>
<dbReference type="InterPro" id="IPR014729">
    <property type="entry name" value="Rossmann-like_a/b/a_fold"/>
</dbReference>
<comment type="similarity">
    <text evidence="3 11">Belongs to the NadD family.</text>
</comment>
<protein>
    <recommendedName>
        <fullName evidence="11">Probable nicotinate-nucleotide adenylyltransferase</fullName>
        <ecNumber evidence="11">2.7.7.18</ecNumber>
    </recommendedName>
    <alternativeName>
        <fullName evidence="11">Deamido-NAD(+) diphosphorylase</fullName>
    </alternativeName>
    <alternativeName>
        <fullName evidence="11">Deamido-NAD(+) pyrophosphorylase</fullName>
    </alternativeName>
    <alternativeName>
        <fullName evidence="11">Nicotinate mononucleotide adenylyltransferase</fullName>
        <shortName evidence="11">NaMN adenylyltransferase</shortName>
    </alternativeName>
</protein>
<dbReference type="Pfam" id="PF01467">
    <property type="entry name" value="CTP_transf_like"/>
    <property type="match status" value="1"/>
</dbReference>
<comment type="pathway">
    <text evidence="2 11">Cofactor biosynthesis; NAD(+) biosynthesis; deamido-NAD(+) from nicotinate D-ribonucleotide: step 1/1.</text>
</comment>
<dbReference type="GO" id="GO:0004515">
    <property type="term" value="F:nicotinate-nucleotide adenylyltransferase activity"/>
    <property type="evidence" value="ECO:0007669"/>
    <property type="project" value="UniProtKB-UniRule"/>
</dbReference>
<evidence type="ECO:0000256" key="8">
    <source>
        <dbReference type="ARBA" id="ARBA00022840"/>
    </source>
</evidence>
<dbReference type="EMBL" id="NVUL01000013">
    <property type="protein sequence ID" value="PCI79930.1"/>
    <property type="molecule type" value="Genomic_DNA"/>
</dbReference>
<comment type="caution">
    <text evidence="13">The sequence shown here is derived from an EMBL/GenBank/DDBJ whole genome shotgun (WGS) entry which is preliminary data.</text>
</comment>
<evidence type="ECO:0000256" key="3">
    <source>
        <dbReference type="ARBA" id="ARBA00009014"/>
    </source>
</evidence>
<sequence>MSSPLAVLGGLFDPVHKGHVSAARFALEFLSTQRLKMIPCHLPNHKPEPNTQAEHRLAMLELATASYPQIEVDPIELQRDRVSYTVDTLTELRKRHGMLVFVLGVDSFNSLPEWHDWQKILDLSHLLVLSRQGATLSDETLSAVDIKHRRVDTSEQLLSSPNGKIIYCENFDYDMASSEIRKKITRGDEVSAELDAKVVQYIRDNCLYQN</sequence>
<reference evidence="14" key="1">
    <citation type="submission" date="2017-08" db="EMBL/GenBank/DDBJ databases">
        <title>A dynamic microbial community with high functional redundancy inhabits the cold, oxic subseafloor aquifer.</title>
        <authorList>
            <person name="Tully B.J."/>
            <person name="Wheat C.G."/>
            <person name="Glazer B.T."/>
            <person name="Huber J.A."/>
        </authorList>
    </citation>
    <scope>NUCLEOTIDE SEQUENCE [LARGE SCALE GENOMIC DNA]</scope>
</reference>
<proteinExistence type="inferred from homology"/>
<dbReference type="NCBIfam" id="TIGR00125">
    <property type="entry name" value="cyt_tran_rel"/>
    <property type="match status" value="1"/>
</dbReference>
<evidence type="ECO:0000256" key="1">
    <source>
        <dbReference type="ARBA" id="ARBA00002324"/>
    </source>
</evidence>
<evidence type="ECO:0000256" key="5">
    <source>
        <dbReference type="ARBA" id="ARBA00022679"/>
    </source>
</evidence>
<dbReference type="InterPro" id="IPR005248">
    <property type="entry name" value="NadD/NMNAT"/>
</dbReference>
<evidence type="ECO:0000256" key="7">
    <source>
        <dbReference type="ARBA" id="ARBA00022741"/>
    </source>
</evidence>
<evidence type="ECO:0000259" key="12">
    <source>
        <dbReference type="Pfam" id="PF01467"/>
    </source>
</evidence>